<accession>Q49654</accession>
<proteinExistence type="predicted"/>
<dbReference type="AlphaFoldDB" id="Q49654"/>
<sequence>MAPKHHQRLGRRQADPLVSIEQHRSQRRTLARTAARTSLDTSATSITNVIADAANAHNWHQMRRLPRPHAVDAATPVA</sequence>
<organism evidence="2">
    <name type="scientific">Mycobacterium leprae</name>
    <dbReference type="NCBI Taxonomy" id="1769"/>
    <lineage>
        <taxon>Bacteria</taxon>
        <taxon>Bacillati</taxon>
        <taxon>Actinomycetota</taxon>
        <taxon>Actinomycetes</taxon>
        <taxon>Mycobacteriales</taxon>
        <taxon>Mycobacteriaceae</taxon>
        <taxon>Mycobacterium</taxon>
    </lineage>
</organism>
<protein>
    <submittedName>
        <fullName evidence="2">B1177_F2_71</fullName>
    </submittedName>
</protein>
<feature type="region of interest" description="Disordered" evidence="1">
    <location>
        <begin position="1"/>
        <end position="39"/>
    </location>
</feature>
<feature type="compositionally biased region" description="Basic residues" evidence="1">
    <location>
        <begin position="1"/>
        <end position="11"/>
    </location>
</feature>
<name>Q49654_MYCLR</name>
<dbReference type="PIR" id="S72745">
    <property type="entry name" value="S72745"/>
</dbReference>
<evidence type="ECO:0000256" key="1">
    <source>
        <dbReference type="SAM" id="MobiDB-lite"/>
    </source>
</evidence>
<dbReference type="EMBL" id="U00011">
    <property type="protein sequence ID" value="AAA17109.1"/>
    <property type="molecule type" value="Genomic_DNA"/>
</dbReference>
<reference evidence="2" key="2">
    <citation type="submission" date="1994-03" db="EMBL/GenBank/DDBJ databases">
        <authorList>
            <person name="Robison K."/>
        </authorList>
    </citation>
    <scope>NUCLEOTIDE SEQUENCE</scope>
</reference>
<evidence type="ECO:0000313" key="2">
    <source>
        <dbReference type="EMBL" id="AAA17109.1"/>
    </source>
</evidence>
<reference evidence="2" key="1">
    <citation type="submission" date="1994-01" db="EMBL/GenBank/DDBJ databases">
        <authorList>
            <person name="Smith D.R."/>
        </authorList>
    </citation>
    <scope>NUCLEOTIDE SEQUENCE</scope>
</reference>